<evidence type="ECO:0000259" key="9">
    <source>
        <dbReference type="Pfam" id="PF00108"/>
    </source>
</evidence>
<dbReference type="RefSeq" id="WP_150926548.1">
    <property type="nucleotide sequence ID" value="NZ_CP044232.1"/>
</dbReference>
<evidence type="ECO:0000256" key="3">
    <source>
        <dbReference type="ARBA" id="ARBA00022679"/>
    </source>
</evidence>
<dbReference type="KEGG" id="mlz:F6J85_15950"/>
<dbReference type="InterPro" id="IPR016039">
    <property type="entry name" value="Thiolase-like"/>
</dbReference>
<gene>
    <name evidence="11" type="ORF">F6J85_15950</name>
</gene>
<dbReference type="Proteomes" id="UP000325516">
    <property type="component" value="Chromosome"/>
</dbReference>
<protein>
    <recommendedName>
        <fullName evidence="6">Probable acetyl-CoA acetyltransferase</fullName>
        <ecNumber evidence="2">2.3.1.9</ecNumber>
    </recommendedName>
    <alternativeName>
        <fullName evidence="5">Acetoacetyl-CoA thiolase</fullName>
    </alternativeName>
</protein>
<evidence type="ECO:0000313" key="11">
    <source>
        <dbReference type="EMBL" id="QEW04427.1"/>
    </source>
</evidence>
<feature type="domain" description="Thiolase C-terminal" evidence="10">
    <location>
        <begin position="270"/>
        <end position="389"/>
    </location>
</feature>
<evidence type="ECO:0000256" key="8">
    <source>
        <dbReference type="RuleBase" id="RU003557"/>
    </source>
</evidence>
<dbReference type="InterPro" id="IPR020615">
    <property type="entry name" value="Thiolase_acyl_enz_int_AS"/>
</dbReference>
<comment type="similarity">
    <text evidence="1 8">Belongs to the thiolase-like superfamily. Thiolase family.</text>
</comment>
<keyword evidence="3 8" id="KW-0808">Transferase</keyword>
<evidence type="ECO:0000313" key="12">
    <source>
        <dbReference type="Proteomes" id="UP000325516"/>
    </source>
</evidence>
<dbReference type="NCBIfam" id="TIGR01930">
    <property type="entry name" value="AcCoA-C-Actrans"/>
    <property type="match status" value="1"/>
</dbReference>
<dbReference type="Pfam" id="PF02803">
    <property type="entry name" value="Thiolase_C"/>
    <property type="match status" value="1"/>
</dbReference>
<dbReference type="Gene3D" id="3.40.47.10">
    <property type="match status" value="2"/>
</dbReference>
<dbReference type="PANTHER" id="PTHR18919">
    <property type="entry name" value="ACETYL-COA C-ACYLTRANSFERASE"/>
    <property type="match status" value="1"/>
</dbReference>
<sequence>MSEKVVLLAGARTPVGSFAGSLSSVPAHELGATAVTAALARAGVSGEDVGEVVMGCIAQNGPDAYNARRVALAAGLHPRIPAFTVNRLCGSGLQAIWSGAQELLWGGVDVVVAGGDESMSRTPFLDFQARSNPRLGDRKLLDGTLAILTDPFSGRHMGTTAETVATRYGVTRQAQDEFAAESQRRAASDAARAAFAEEIVPVTTGGRKPMEVSVDEHPRPGTTMEVLAGLRAAFEEGGSVTAGNSSGINDGAAATVLMRESDVRERGLKGLVTLEAVVTAGIEPEIMGYAPVIALERLWRQTGLSPSDVDVIELNEAFASQAIAVIRDAGLDPAKTNPYGGAIALGHPVGATAAILTLRAAMDLHRRDLEYAVVTMCIGGGQALAALLRRWDG</sequence>
<dbReference type="GO" id="GO:0003985">
    <property type="term" value="F:acetyl-CoA C-acetyltransferase activity"/>
    <property type="evidence" value="ECO:0007669"/>
    <property type="project" value="UniProtKB-EC"/>
</dbReference>
<feature type="active site" description="Proton acceptor" evidence="7">
    <location>
        <position position="347"/>
    </location>
</feature>
<proteinExistence type="inferred from homology"/>
<dbReference type="InterPro" id="IPR020616">
    <property type="entry name" value="Thiolase_N"/>
</dbReference>
<dbReference type="InterPro" id="IPR020610">
    <property type="entry name" value="Thiolase_AS"/>
</dbReference>
<dbReference type="InterPro" id="IPR002155">
    <property type="entry name" value="Thiolase"/>
</dbReference>
<evidence type="ECO:0000256" key="6">
    <source>
        <dbReference type="ARBA" id="ARBA00040529"/>
    </source>
</evidence>
<feature type="active site" description="Acyl-thioester intermediate" evidence="7">
    <location>
        <position position="89"/>
    </location>
</feature>
<dbReference type="Pfam" id="PF00108">
    <property type="entry name" value="Thiolase_N"/>
    <property type="match status" value="1"/>
</dbReference>
<evidence type="ECO:0000256" key="7">
    <source>
        <dbReference type="PIRSR" id="PIRSR000429-1"/>
    </source>
</evidence>
<evidence type="ECO:0000256" key="4">
    <source>
        <dbReference type="ARBA" id="ARBA00023315"/>
    </source>
</evidence>
<keyword evidence="4 8" id="KW-0012">Acyltransferase</keyword>
<evidence type="ECO:0000256" key="2">
    <source>
        <dbReference type="ARBA" id="ARBA00012705"/>
    </source>
</evidence>
<feature type="active site" description="Proton acceptor" evidence="7">
    <location>
        <position position="377"/>
    </location>
</feature>
<accession>A0A5J6L7M2</accession>
<organism evidence="11 12">
    <name type="scientific">Microbacterium lushaniae</name>
    <dbReference type="NCBI Taxonomy" id="2614639"/>
    <lineage>
        <taxon>Bacteria</taxon>
        <taxon>Bacillati</taxon>
        <taxon>Actinomycetota</taxon>
        <taxon>Actinomycetes</taxon>
        <taxon>Micrococcales</taxon>
        <taxon>Microbacteriaceae</taxon>
        <taxon>Microbacterium</taxon>
    </lineage>
</organism>
<evidence type="ECO:0000259" key="10">
    <source>
        <dbReference type="Pfam" id="PF02803"/>
    </source>
</evidence>
<dbReference type="PROSITE" id="PS00098">
    <property type="entry name" value="THIOLASE_1"/>
    <property type="match status" value="1"/>
</dbReference>
<keyword evidence="12" id="KW-1185">Reference proteome</keyword>
<dbReference type="FunFam" id="3.40.47.10:FF:000010">
    <property type="entry name" value="Acetyl-CoA acetyltransferase (Thiolase)"/>
    <property type="match status" value="1"/>
</dbReference>
<dbReference type="EC" id="2.3.1.9" evidence="2"/>
<dbReference type="EMBL" id="CP044232">
    <property type="protein sequence ID" value="QEW04427.1"/>
    <property type="molecule type" value="Genomic_DNA"/>
</dbReference>
<reference evidence="12" key="1">
    <citation type="submission" date="2019-09" db="EMBL/GenBank/DDBJ databases">
        <title>Mumia zhuanghuii sp. nov. isolated from the intestinal contents of plateau pika (Ochotona curzoniae) in the Qinghai-Tibet plateau of China.</title>
        <authorList>
            <person name="Tian Z."/>
        </authorList>
    </citation>
    <scope>NUCLEOTIDE SEQUENCE [LARGE SCALE GENOMIC DNA]</scope>
    <source>
        <strain evidence="12">L-031</strain>
    </source>
</reference>
<evidence type="ECO:0000256" key="5">
    <source>
        <dbReference type="ARBA" id="ARBA00030755"/>
    </source>
</evidence>
<evidence type="ECO:0000256" key="1">
    <source>
        <dbReference type="ARBA" id="ARBA00010982"/>
    </source>
</evidence>
<dbReference type="SUPFAM" id="SSF53901">
    <property type="entry name" value="Thiolase-like"/>
    <property type="match status" value="2"/>
</dbReference>
<feature type="domain" description="Thiolase N-terminal" evidence="9">
    <location>
        <begin position="5"/>
        <end position="261"/>
    </location>
</feature>
<name>A0A5J6L7M2_9MICO</name>
<dbReference type="PANTHER" id="PTHR18919:SF107">
    <property type="entry name" value="ACETYL-COA ACETYLTRANSFERASE, CYTOSOLIC"/>
    <property type="match status" value="1"/>
</dbReference>
<dbReference type="CDD" id="cd00751">
    <property type="entry name" value="thiolase"/>
    <property type="match status" value="1"/>
</dbReference>
<dbReference type="AlphaFoldDB" id="A0A5J6L7M2"/>
<dbReference type="PROSITE" id="PS00099">
    <property type="entry name" value="THIOLASE_3"/>
    <property type="match status" value="1"/>
</dbReference>
<dbReference type="InterPro" id="IPR020617">
    <property type="entry name" value="Thiolase_C"/>
</dbReference>
<dbReference type="PIRSF" id="PIRSF000429">
    <property type="entry name" value="Ac-CoA_Ac_transf"/>
    <property type="match status" value="1"/>
</dbReference>